<dbReference type="InterPro" id="IPR053142">
    <property type="entry name" value="PchR_regulatory_protein"/>
</dbReference>
<dbReference type="InterPro" id="IPR020449">
    <property type="entry name" value="Tscrpt_reg_AraC-type_HTH"/>
</dbReference>
<keyword evidence="2 5" id="KW-0238">DNA-binding</keyword>
<dbReference type="InterPro" id="IPR009057">
    <property type="entry name" value="Homeodomain-like_sf"/>
</dbReference>
<dbReference type="PANTHER" id="PTHR47893">
    <property type="entry name" value="REGULATORY PROTEIN PCHR"/>
    <property type="match status" value="1"/>
</dbReference>
<sequence>MTYQGESLTRKGEIERIKKAGEPLVQSYCASRLEKGIDILVENTNTIQEADAEGSTYDLITKGIHLSYTNQRLLQSKSTLIEYCEPVVQLHFSVRCSSEYRALGQSRPFATFAPCQHNLLILPPFTLDLAWEPHQHLELFSINIAPSLFFNYLPPSHPFYHAFRQHLEDKVPRSLRENGLPITPRISTILYELLHCELGGCYKRLFVEAKIVELLALQLGQYEQLSTLPSWGDLKKEDVEKMHLVRETMLANLDKTFSLKDLAHQAGTNEYNLKSHFKRVFGNTVFGYLHEHRMEQSKKLLSEGEEKVSEVARLMGYKHATHFTVAFKKHFGFLPHKIRAGLGD</sequence>
<evidence type="ECO:0000256" key="1">
    <source>
        <dbReference type="ARBA" id="ARBA00023015"/>
    </source>
</evidence>
<evidence type="ECO:0000256" key="2">
    <source>
        <dbReference type="ARBA" id="ARBA00023125"/>
    </source>
</evidence>
<dbReference type="InterPro" id="IPR018060">
    <property type="entry name" value="HTH_AraC"/>
</dbReference>
<dbReference type="PRINTS" id="PR00032">
    <property type="entry name" value="HTHARAC"/>
</dbReference>
<dbReference type="GO" id="GO:0003700">
    <property type="term" value="F:DNA-binding transcription factor activity"/>
    <property type="evidence" value="ECO:0007669"/>
    <property type="project" value="InterPro"/>
</dbReference>
<dbReference type="SMART" id="SM00342">
    <property type="entry name" value="HTH_ARAC"/>
    <property type="match status" value="1"/>
</dbReference>
<dbReference type="SUPFAM" id="SSF46689">
    <property type="entry name" value="Homeodomain-like"/>
    <property type="match status" value="2"/>
</dbReference>
<evidence type="ECO:0000313" key="6">
    <source>
        <dbReference type="Proteomes" id="UP000557307"/>
    </source>
</evidence>
<dbReference type="Pfam" id="PF12833">
    <property type="entry name" value="HTH_18"/>
    <property type="match status" value="1"/>
</dbReference>
<dbReference type="Proteomes" id="UP000557307">
    <property type="component" value="Unassembled WGS sequence"/>
</dbReference>
<organism evidence="5 6">
    <name type="scientific">Rhabdobacter roseus</name>
    <dbReference type="NCBI Taxonomy" id="1655419"/>
    <lineage>
        <taxon>Bacteria</taxon>
        <taxon>Pseudomonadati</taxon>
        <taxon>Bacteroidota</taxon>
        <taxon>Cytophagia</taxon>
        <taxon>Cytophagales</taxon>
        <taxon>Cytophagaceae</taxon>
        <taxon>Rhabdobacter</taxon>
    </lineage>
</organism>
<gene>
    <name evidence="5" type="ORF">HNQ92_005712</name>
</gene>
<dbReference type="RefSeq" id="WP_184179930.1">
    <property type="nucleotide sequence ID" value="NZ_JACHGF010000020.1"/>
</dbReference>
<evidence type="ECO:0000256" key="3">
    <source>
        <dbReference type="ARBA" id="ARBA00023163"/>
    </source>
</evidence>
<dbReference type="PANTHER" id="PTHR47893:SF1">
    <property type="entry name" value="REGULATORY PROTEIN PCHR"/>
    <property type="match status" value="1"/>
</dbReference>
<keyword evidence="1" id="KW-0805">Transcription regulation</keyword>
<feature type="domain" description="HTH araC/xylS-type" evidence="4">
    <location>
        <begin position="243"/>
        <end position="341"/>
    </location>
</feature>
<dbReference type="InterPro" id="IPR018062">
    <property type="entry name" value="HTH_AraC-typ_CS"/>
</dbReference>
<dbReference type="PROSITE" id="PS01124">
    <property type="entry name" value="HTH_ARAC_FAMILY_2"/>
    <property type="match status" value="1"/>
</dbReference>
<dbReference type="PROSITE" id="PS00041">
    <property type="entry name" value="HTH_ARAC_FAMILY_1"/>
    <property type="match status" value="1"/>
</dbReference>
<proteinExistence type="predicted"/>
<dbReference type="EMBL" id="JACHGF010000020">
    <property type="protein sequence ID" value="MBB5287548.1"/>
    <property type="molecule type" value="Genomic_DNA"/>
</dbReference>
<keyword evidence="6" id="KW-1185">Reference proteome</keyword>
<keyword evidence="3" id="KW-0804">Transcription</keyword>
<dbReference type="GO" id="GO:0043565">
    <property type="term" value="F:sequence-specific DNA binding"/>
    <property type="evidence" value="ECO:0007669"/>
    <property type="project" value="InterPro"/>
</dbReference>
<dbReference type="Gene3D" id="1.10.10.60">
    <property type="entry name" value="Homeodomain-like"/>
    <property type="match status" value="1"/>
</dbReference>
<name>A0A840U5F7_9BACT</name>
<evidence type="ECO:0000313" key="5">
    <source>
        <dbReference type="EMBL" id="MBB5287548.1"/>
    </source>
</evidence>
<evidence type="ECO:0000259" key="4">
    <source>
        <dbReference type="PROSITE" id="PS01124"/>
    </source>
</evidence>
<protein>
    <submittedName>
        <fullName evidence="5">AraC-like DNA-binding protein</fullName>
    </submittedName>
</protein>
<reference evidence="5 6" key="1">
    <citation type="submission" date="2020-08" db="EMBL/GenBank/DDBJ databases">
        <title>Genomic Encyclopedia of Type Strains, Phase IV (KMG-IV): sequencing the most valuable type-strain genomes for metagenomic binning, comparative biology and taxonomic classification.</title>
        <authorList>
            <person name="Goeker M."/>
        </authorList>
    </citation>
    <scope>NUCLEOTIDE SEQUENCE [LARGE SCALE GENOMIC DNA]</scope>
    <source>
        <strain evidence="5 6">DSM 105074</strain>
    </source>
</reference>
<dbReference type="AlphaFoldDB" id="A0A840U5F7"/>
<comment type="caution">
    <text evidence="5">The sequence shown here is derived from an EMBL/GenBank/DDBJ whole genome shotgun (WGS) entry which is preliminary data.</text>
</comment>
<accession>A0A840U5F7</accession>